<keyword evidence="2" id="KW-1185">Reference proteome</keyword>
<dbReference type="InterPro" id="IPR012677">
    <property type="entry name" value="Nucleotide-bd_a/b_plait_sf"/>
</dbReference>
<dbReference type="CDD" id="cd00590">
    <property type="entry name" value="RRM_SF"/>
    <property type="match status" value="1"/>
</dbReference>
<reference evidence="1 2" key="1">
    <citation type="submission" date="2024-03" db="EMBL/GenBank/DDBJ databases">
        <title>The Acrasis kona genome and developmental transcriptomes reveal deep origins of eukaryotic multicellular pathways.</title>
        <authorList>
            <person name="Sheikh S."/>
            <person name="Fu C.-J."/>
            <person name="Brown M.W."/>
            <person name="Baldauf S.L."/>
        </authorList>
    </citation>
    <scope>NUCLEOTIDE SEQUENCE [LARGE SCALE GENOMIC DNA]</scope>
    <source>
        <strain evidence="1 2">ATCC MYA-3509</strain>
    </source>
</reference>
<dbReference type="Proteomes" id="UP001431209">
    <property type="component" value="Unassembled WGS sequence"/>
</dbReference>
<dbReference type="InterPro" id="IPR035979">
    <property type="entry name" value="RBD_domain_sf"/>
</dbReference>
<dbReference type="AlphaFoldDB" id="A0AAW2ZHB9"/>
<gene>
    <name evidence="1" type="ORF">AKO1_015337</name>
</gene>
<comment type="caution">
    <text evidence="1">The sequence shown here is derived from an EMBL/GenBank/DDBJ whole genome shotgun (WGS) entry which is preliminary data.</text>
</comment>
<evidence type="ECO:0000313" key="1">
    <source>
        <dbReference type="EMBL" id="KAL0488205.1"/>
    </source>
</evidence>
<protein>
    <submittedName>
        <fullName evidence="1">U4/U6 snRNA-associated-splicing factor PRP24</fullName>
    </submittedName>
</protein>
<name>A0AAW2ZHB9_9EUKA</name>
<dbReference type="EMBL" id="JAOPGA020001415">
    <property type="protein sequence ID" value="KAL0488205.1"/>
    <property type="molecule type" value="Genomic_DNA"/>
</dbReference>
<sequence>MNNVDILKQRIKDHEQEEENRTICILELPFAVEESTVAEYFKRCDGGVRRLEITRSAALVFSSAYVEFNNHRGRRKALRIASRFAEEYEVIIVTAEDFMDDRIPTRQECYEGPRMNGCFCM</sequence>
<proteinExistence type="predicted"/>
<organism evidence="1 2">
    <name type="scientific">Acrasis kona</name>
    <dbReference type="NCBI Taxonomy" id="1008807"/>
    <lineage>
        <taxon>Eukaryota</taxon>
        <taxon>Discoba</taxon>
        <taxon>Heterolobosea</taxon>
        <taxon>Tetramitia</taxon>
        <taxon>Eutetramitia</taxon>
        <taxon>Acrasidae</taxon>
        <taxon>Acrasis</taxon>
    </lineage>
</organism>
<dbReference type="Gene3D" id="3.30.70.330">
    <property type="match status" value="1"/>
</dbReference>
<evidence type="ECO:0000313" key="2">
    <source>
        <dbReference type="Proteomes" id="UP001431209"/>
    </source>
</evidence>
<accession>A0AAW2ZHB9</accession>
<dbReference type="GO" id="GO:0003676">
    <property type="term" value="F:nucleic acid binding"/>
    <property type="evidence" value="ECO:0007669"/>
    <property type="project" value="InterPro"/>
</dbReference>
<dbReference type="SUPFAM" id="SSF54928">
    <property type="entry name" value="RNA-binding domain, RBD"/>
    <property type="match status" value="1"/>
</dbReference>